<evidence type="ECO:0000313" key="2">
    <source>
        <dbReference type="Proteomes" id="UP001153332"/>
    </source>
</evidence>
<comment type="caution">
    <text evidence="1">The sequence shown here is derived from an EMBL/GenBank/DDBJ whole genome shotgun (WGS) entry which is preliminary data.</text>
</comment>
<gene>
    <name evidence="1" type="ORF">O1611_g5094</name>
</gene>
<dbReference type="Proteomes" id="UP001153332">
    <property type="component" value="Unassembled WGS sequence"/>
</dbReference>
<proteinExistence type="predicted"/>
<protein>
    <submittedName>
        <fullName evidence="1">Uncharacterized protein</fullName>
    </submittedName>
</protein>
<reference evidence="1" key="1">
    <citation type="submission" date="2022-12" db="EMBL/GenBank/DDBJ databases">
        <title>Genome Sequence of Lasiodiplodia mahajangana.</title>
        <authorList>
            <person name="Buettner E."/>
        </authorList>
    </citation>
    <scope>NUCLEOTIDE SEQUENCE</scope>
    <source>
        <strain evidence="1">VT137</strain>
    </source>
</reference>
<organism evidence="1 2">
    <name type="scientific">Lasiodiplodia mahajangana</name>
    <dbReference type="NCBI Taxonomy" id="1108764"/>
    <lineage>
        <taxon>Eukaryota</taxon>
        <taxon>Fungi</taxon>
        <taxon>Dikarya</taxon>
        <taxon>Ascomycota</taxon>
        <taxon>Pezizomycotina</taxon>
        <taxon>Dothideomycetes</taxon>
        <taxon>Dothideomycetes incertae sedis</taxon>
        <taxon>Botryosphaeriales</taxon>
        <taxon>Botryosphaeriaceae</taxon>
        <taxon>Lasiodiplodia</taxon>
    </lineage>
</organism>
<sequence length="792" mass="89658">MPLQVVRDGVLHWFSVTTTSPIFIFNSSEIAALSSRAMIARSLLGRCIVTQARTQYKAGFAGFYRLGSPGFFTPGFFTHTRASSGRQRQKPPFAPSHEQLEVVRLCSSQNVLVSARPGSGKTATAEAIVAAYPDKRVTVLTYSKRLQLETQKRLCNYTNCDVCTFHGMARLLFNVTMNNDTRLWEQRREVSRLNKLPQWAYMPFDIIVLDEFQDCTEIIYWLVNCFILANERNLGDQHARLVVLGDERQSIYRFRGADDRYLTLAPELFTAISPYPFAEILLGQSFRLSDQTVQFVNRVFLGGESCITSSKPGPKPIMLRCNPWNRYALASQLSTLIEQHGAKNSAILAPSVRNNIPLRDVVNTLAKEYRVPIAVPLDEEAPLDDRVINGKLCVSSIHQFKGSERDLVIVFGMDSSFFNIFGRTLPGDRCPNEVFVALTRAAKQLVVVHDESKKLMPFVDRDALYKTAEVVNMTEIETKIAPPKAPGRTSETRLTLPLTSSIRDMTRHIRDESLDGIVKRDLCIRQLSSPLPKEEHIDMQNVVPSDRKKGFHEAVSDINGLVVVAAFEYEFAGTLSTLDLDPSSIVAIPPTCLEQRISWLCRHACEYEANVSGYQPRVIQMKNHRFDWIEPKDLDLARNRLQGELGDLPGNLRFEVQVKQDFIIDNQTTWIHGRADIVHYATPDGNDGGGARTIWEIKFVSQLSNEHICQACMYAYLLDPQTRELPRIIIYNVRDGEKIEIAPRDGREGLRRMIEDILRLKWTALREKTHEEFIEEGAEILNEVLSKGDSGC</sequence>
<evidence type="ECO:0000313" key="1">
    <source>
        <dbReference type="EMBL" id="KAJ8128539.1"/>
    </source>
</evidence>
<dbReference type="EMBL" id="JAPUUL010001036">
    <property type="protein sequence ID" value="KAJ8128539.1"/>
    <property type="molecule type" value="Genomic_DNA"/>
</dbReference>
<name>A0ACC2JM15_9PEZI</name>
<keyword evidence="2" id="KW-1185">Reference proteome</keyword>
<accession>A0ACC2JM15</accession>